<feature type="domain" description="EamA" evidence="8">
    <location>
        <begin position="11"/>
        <end position="140"/>
    </location>
</feature>
<evidence type="ECO:0000256" key="7">
    <source>
        <dbReference type="SAM" id="Phobius"/>
    </source>
</evidence>
<feature type="transmembrane region" description="Helical" evidence="7">
    <location>
        <begin position="274"/>
        <end position="292"/>
    </location>
</feature>
<reference evidence="9 10" key="1">
    <citation type="journal article" date="2023" name="Genome Announc.">
        <title>Pan-Genome Analyses of the Genus Cohnella and Proposal of the Novel Species Cohnella silvisoli sp. nov., Isolated from Forest Soil.</title>
        <authorList>
            <person name="Wang C."/>
            <person name="Mao L."/>
            <person name="Bao G."/>
            <person name="Zhu H."/>
        </authorList>
    </citation>
    <scope>NUCLEOTIDE SEQUENCE [LARGE SCALE GENOMIC DNA]</scope>
    <source>
        <strain evidence="9 10">NL03-T5-1</strain>
    </source>
</reference>
<dbReference type="InterPro" id="IPR050638">
    <property type="entry name" value="AA-Vitamin_Transporters"/>
</dbReference>
<feature type="transmembrane region" description="Helical" evidence="7">
    <location>
        <begin position="35"/>
        <end position="54"/>
    </location>
</feature>
<evidence type="ECO:0000256" key="2">
    <source>
        <dbReference type="ARBA" id="ARBA00007362"/>
    </source>
</evidence>
<feature type="transmembrane region" description="Helical" evidence="7">
    <location>
        <begin position="124"/>
        <end position="142"/>
    </location>
</feature>
<dbReference type="Pfam" id="PF00892">
    <property type="entry name" value="EamA"/>
    <property type="match status" value="2"/>
</dbReference>
<proteinExistence type="inferred from homology"/>
<protein>
    <submittedName>
        <fullName evidence="9">DMT family transporter</fullName>
    </submittedName>
</protein>
<feature type="transmembrane region" description="Helical" evidence="7">
    <location>
        <begin position="218"/>
        <end position="239"/>
    </location>
</feature>
<feature type="domain" description="EamA" evidence="8">
    <location>
        <begin position="154"/>
        <end position="292"/>
    </location>
</feature>
<gene>
    <name evidence="9" type="ORF">QJS35_00570</name>
</gene>
<comment type="caution">
    <text evidence="9">The sequence shown here is derived from an EMBL/GenBank/DDBJ whole genome shotgun (WGS) entry which is preliminary data.</text>
</comment>
<sequence length="302" mass="32800">MDKKWIYYAGLTLVAAIWGANFGVSRSAMDTFDPILFSFLRFGLAVPFFFLILKMKEGSIGIPLKVLLQLALIGLIGVTGLEIAVMYSIKYTTLANASLLNVAPWPIFSALFAPLFVKEKFTRRLGVGGAAAVVGVTFIILGGGEGLNLSSDHMIGNLLAFGVSIIGALFNLACMPLMRQYSSLRVSTWFIFFGSLFMAPLTWGSWSKVDWNGLGAGHYTAIIYNVLICTVFAFVVWNASMYKIGAARANFFRYVVPAAAVIAGLIFFDEGITSWQMVGAVCMAAGLVWISTERKLSPALSM</sequence>
<evidence type="ECO:0000313" key="9">
    <source>
        <dbReference type="EMBL" id="MEQ4480877.1"/>
    </source>
</evidence>
<feature type="transmembrane region" description="Helical" evidence="7">
    <location>
        <begin position="251"/>
        <end position="268"/>
    </location>
</feature>
<evidence type="ECO:0000259" key="8">
    <source>
        <dbReference type="Pfam" id="PF00892"/>
    </source>
</evidence>
<name>A0ABV1KN48_9BACL</name>
<keyword evidence="3" id="KW-1003">Cell membrane</keyword>
<dbReference type="SUPFAM" id="SSF103481">
    <property type="entry name" value="Multidrug resistance efflux transporter EmrE"/>
    <property type="match status" value="2"/>
</dbReference>
<comment type="subcellular location">
    <subcellularLocation>
        <location evidence="1">Cell membrane</location>
        <topology evidence="1">Multi-pass membrane protein</topology>
    </subcellularLocation>
</comment>
<accession>A0ABV1KN48</accession>
<feature type="transmembrane region" description="Helical" evidence="7">
    <location>
        <begin position="5"/>
        <end position="23"/>
    </location>
</feature>
<dbReference type="PANTHER" id="PTHR32322">
    <property type="entry name" value="INNER MEMBRANE TRANSPORTER"/>
    <property type="match status" value="1"/>
</dbReference>
<evidence type="ECO:0000256" key="1">
    <source>
        <dbReference type="ARBA" id="ARBA00004651"/>
    </source>
</evidence>
<dbReference type="EMBL" id="JASKHM010000001">
    <property type="protein sequence ID" value="MEQ4480877.1"/>
    <property type="molecule type" value="Genomic_DNA"/>
</dbReference>
<feature type="transmembrane region" description="Helical" evidence="7">
    <location>
        <begin position="154"/>
        <end position="174"/>
    </location>
</feature>
<dbReference type="RefSeq" id="WP_232183129.1">
    <property type="nucleotide sequence ID" value="NZ_JAIOAP010000001.1"/>
</dbReference>
<evidence type="ECO:0000256" key="6">
    <source>
        <dbReference type="ARBA" id="ARBA00023136"/>
    </source>
</evidence>
<dbReference type="Proteomes" id="UP001493487">
    <property type="component" value="Unassembled WGS sequence"/>
</dbReference>
<evidence type="ECO:0000313" key="10">
    <source>
        <dbReference type="Proteomes" id="UP001493487"/>
    </source>
</evidence>
<evidence type="ECO:0000256" key="3">
    <source>
        <dbReference type="ARBA" id="ARBA00022475"/>
    </source>
</evidence>
<feature type="transmembrane region" description="Helical" evidence="7">
    <location>
        <begin position="95"/>
        <end position="117"/>
    </location>
</feature>
<keyword evidence="10" id="KW-1185">Reference proteome</keyword>
<dbReference type="InterPro" id="IPR000620">
    <property type="entry name" value="EamA_dom"/>
</dbReference>
<dbReference type="InterPro" id="IPR037185">
    <property type="entry name" value="EmrE-like"/>
</dbReference>
<dbReference type="PANTHER" id="PTHR32322:SF18">
    <property type="entry name" value="S-ADENOSYLMETHIONINE_S-ADENOSYLHOMOCYSTEINE TRANSPORTER"/>
    <property type="match status" value="1"/>
</dbReference>
<evidence type="ECO:0000256" key="5">
    <source>
        <dbReference type="ARBA" id="ARBA00022989"/>
    </source>
</evidence>
<keyword evidence="5 7" id="KW-1133">Transmembrane helix</keyword>
<evidence type="ECO:0000256" key="4">
    <source>
        <dbReference type="ARBA" id="ARBA00022692"/>
    </source>
</evidence>
<comment type="similarity">
    <text evidence="2">Belongs to the EamA transporter family.</text>
</comment>
<organism evidence="9 10">
    <name type="scientific">Cohnella silvisoli</name>
    <dbReference type="NCBI Taxonomy" id="2873699"/>
    <lineage>
        <taxon>Bacteria</taxon>
        <taxon>Bacillati</taxon>
        <taxon>Bacillota</taxon>
        <taxon>Bacilli</taxon>
        <taxon>Bacillales</taxon>
        <taxon>Paenibacillaceae</taxon>
        <taxon>Cohnella</taxon>
    </lineage>
</organism>
<keyword evidence="4 7" id="KW-0812">Transmembrane</keyword>
<feature type="transmembrane region" description="Helical" evidence="7">
    <location>
        <begin position="66"/>
        <end position="89"/>
    </location>
</feature>
<keyword evidence="6 7" id="KW-0472">Membrane</keyword>
<feature type="transmembrane region" description="Helical" evidence="7">
    <location>
        <begin position="186"/>
        <end position="206"/>
    </location>
</feature>